<evidence type="ECO:0000256" key="5">
    <source>
        <dbReference type="PROSITE-ProRule" id="PRU00042"/>
    </source>
</evidence>
<evidence type="ECO:0000256" key="2">
    <source>
        <dbReference type="ARBA" id="ARBA00022737"/>
    </source>
</evidence>
<dbReference type="GO" id="GO:0005634">
    <property type="term" value="C:nucleus"/>
    <property type="evidence" value="ECO:0007669"/>
    <property type="project" value="TreeGrafter"/>
</dbReference>
<comment type="caution">
    <text evidence="8">The sequence shown here is derived from an EMBL/GenBank/DDBJ whole genome shotgun (WGS) entry which is preliminary data.</text>
</comment>
<dbReference type="FunFam" id="3.30.160.60:FF:002343">
    <property type="entry name" value="Zinc finger protein 33A"/>
    <property type="match status" value="1"/>
</dbReference>
<reference evidence="8 9" key="1">
    <citation type="submission" date="2016-07" db="EMBL/GenBank/DDBJ databases">
        <title>Pervasive Adenine N6-methylation of Active Genes in Fungi.</title>
        <authorList>
            <consortium name="DOE Joint Genome Institute"/>
            <person name="Mondo S.J."/>
            <person name="Dannebaum R.O."/>
            <person name="Kuo R.C."/>
            <person name="Labutti K."/>
            <person name="Haridas S."/>
            <person name="Kuo A."/>
            <person name="Salamov A."/>
            <person name="Ahrendt S.R."/>
            <person name="Lipzen A."/>
            <person name="Sullivan W."/>
            <person name="Andreopoulos W.B."/>
            <person name="Clum A."/>
            <person name="Lindquist E."/>
            <person name="Daum C."/>
            <person name="Ramamoorthy G.K."/>
            <person name="Gryganskyi A."/>
            <person name="Culley D."/>
            <person name="Magnuson J.K."/>
            <person name="James T.Y."/>
            <person name="O'Malley M.A."/>
            <person name="Stajich J.E."/>
            <person name="Spatafora J.W."/>
            <person name="Visel A."/>
            <person name="Grigoriev I.V."/>
        </authorList>
    </citation>
    <scope>NUCLEOTIDE SEQUENCE [LARGE SCALE GENOMIC DNA]</scope>
    <source>
        <strain evidence="8 9">PL171</strain>
    </source>
</reference>
<dbReference type="PROSITE" id="PS00028">
    <property type="entry name" value="ZINC_FINGER_C2H2_1"/>
    <property type="match status" value="1"/>
</dbReference>
<organism evidence="8 9">
    <name type="scientific">Catenaria anguillulae PL171</name>
    <dbReference type="NCBI Taxonomy" id="765915"/>
    <lineage>
        <taxon>Eukaryota</taxon>
        <taxon>Fungi</taxon>
        <taxon>Fungi incertae sedis</taxon>
        <taxon>Blastocladiomycota</taxon>
        <taxon>Blastocladiomycetes</taxon>
        <taxon>Blastocladiales</taxon>
        <taxon>Catenariaceae</taxon>
        <taxon>Catenaria</taxon>
    </lineage>
</organism>
<evidence type="ECO:0000256" key="6">
    <source>
        <dbReference type="SAM" id="MobiDB-lite"/>
    </source>
</evidence>
<dbReference type="OrthoDB" id="4748970at2759"/>
<feature type="compositionally biased region" description="Low complexity" evidence="6">
    <location>
        <begin position="407"/>
        <end position="429"/>
    </location>
</feature>
<evidence type="ECO:0000256" key="4">
    <source>
        <dbReference type="ARBA" id="ARBA00022833"/>
    </source>
</evidence>
<dbReference type="Proteomes" id="UP000193411">
    <property type="component" value="Unassembled WGS sequence"/>
</dbReference>
<proteinExistence type="predicted"/>
<dbReference type="PANTHER" id="PTHR14196">
    <property type="entry name" value="ODD-SKIPPED - RELATED"/>
    <property type="match status" value="1"/>
</dbReference>
<protein>
    <recommendedName>
        <fullName evidence="7">C2H2-type domain-containing protein</fullName>
    </recommendedName>
</protein>
<evidence type="ECO:0000256" key="3">
    <source>
        <dbReference type="ARBA" id="ARBA00022771"/>
    </source>
</evidence>
<dbReference type="SUPFAM" id="SSF57667">
    <property type="entry name" value="beta-beta-alpha zinc fingers"/>
    <property type="match status" value="1"/>
</dbReference>
<dbReference type="EMBL" id="MCFL01000015">
    <property type="protein sequence ID" value="ORZ36805.1"/>
    <property type="molecule type" value="Genomic_DNA"/>
</dbReference>
<keyword evidence="1" id="KW-0479">Metal-binding</keyword>
<accession>A0A1Y2HQC3</accession>
<dbReference type="Gene3D" id="3.30.160.60">
    <property type="entry name" value="Classic Zinc Finger"/>
    <property type="match status" value="2"/>
</dbReference>
<dbReference type="GO" id="GO:0000977">
    <property type="term" value="F:RNA polymerase II transcription regulatory region sequence-specific DNA binding"/>
    <property type="evidence" value="ECO:0007669"/>
    <property type="project" value="TreeGrafter"/>
</dbReference>
<keyword evidence="4" id="KW-0862">Zinc</keyword>
<feature type="compositionally biased region" description="Low complexity" evidence="6">
    <location>
        <begin position="257"/>
        <end position="285"/>
    </location>
</feature>
<dbReference type="FunFam" id="3.30.160.60:FF:000340">
    <property type="entry name" value="zinc finger protein 473 isoform X1"/>
    <property type="match status" value="1"/>
</dbReference>
<gene>
    <name evidence="8" type="ORF">BCR44DRAFT_1431803</name>
</gene>
<dbReference type="AlphaFoldDB" id="A0A1Y2HQC3"/>
<dbReference type="STRING" id="765915.A0A1Y2HQC3"/>
<feature type="compositionally biased region" description="Polar residues" evidence="6">
    <location>
        <begin position="492"/>
        <end position="507"/>
    </location>
</feature>
<feature type="region of interest" description="Disordered" evidence="6">
    <location>
        <begin position="442"/>
        <end position="478"/>
    </location>
</feature>
<evidence type="ECO:0000259" key="7">
    <source>
        <dbReference type="PROSITE" id="PS50157"/>
    </source>
</evidence>
<dbReference type="InterPro" id="IPR050717">
    <property type="entry name" value="C2H2-ZF_Transcription_Reg"/>
</dbReference>
<keyword evidence="3 5" id="KW-0863">Zinc-finger</keyword>
<evidence type="ECO:0000313" key="8">
    <source>
        <dbReference type="EMBL" id="ORZ36805.1"/>
    </source>
</evidence>
<name>A0A1Y2HQC3_9FUNG</name>
<keyword evidence="9" id="KW-1185">Reference proteome</keyword>
<dbReference type="SMART" id="SM00355">
    <property type="entry name" value="ZnF_C2H2"/>
    <property type="match status" value="2"/>
</dbReference>
<keyword evidence="2" id="KW-0677">Repeat</keyword>
<feature type="region of interest" description="Disordered" evidence="6">
    <location>
        <begin position="399"/>
        <end position="430"/>
    </location>
</feature>
<feature type="compositionally biased region" description="Polar residues" evidence="6">
    <location>
        <begin position="174"/>
        <end position="188"/>
    </location>
</feature>
<dbReference type="PROSITE" id="PS50157">
    <property type="entry name" value="ZINC_FINGER_C2H2_2"/>
    <property type="match status" value="1"/>
</dbReference>
<evidence type="ECO:0000256" key="1">
    <source>
        <dbReference type="ARBA" id="ARBA00022723"/>
    </source>
</evidence>
<feature type="compositionally biased region" description="Polar residues" evidence="6">
    <location>
        <begin position="297"/>
        <end position="308"/>
    </location>
</feature>
<feature type="domain" description="C2H2-type" evidence="7">
    <location>
        <begin position="542"/>
        <end position="569"/>
    </location>
</feature>
<dbReference type="InterPro" id="IPR013087">
    <property type="entry name" value="Znf_C2H2_type"/>
</dbReference>
<feature type="region of interest" description="Disordered" evidence="6">
    <location>
        <begin position="257"/>
        <end position="345"/>
    </location>
</feature>
<feature type="region of interest" description="Disordered" evidence="6">
    <location>
        <begin position="492"/>
        <end position="518"/>
    </location>
</feature>
<dbReference type="GO" id="GO:0008270">
    <property type="term" value="F:zinc ion binding"/>
    <property type="evidence" value="ECO:0007669"/>
    <property type="project" value="UniProtKB-KW"/>
</dbReference>
<evidence type="ECO:0000313" key="9">
    <source>
        <dbReference type="Proteomes" id="UP000193411"/>
    </source>
</evidence>
<dbReference type="InterPro" id="IPR036236">
    <property type="entry name" value="Znf_C2H2_sf"/>
</dbReference>
<sequence length="654" mass="66844">MLSSPIESAGLSHGDMSAWIASTMHEQMATSGMLLHHDHGASSSSSSSASSSSGQVVGANVDVLDHFMHYTAAYPEVHVNGLGLVDESLVCLASPIVDHHQDQGLSSPLVAINMSASSTASVGAGAGDGAFAGAQPGVLPNHLLWHPQVHGSAGTAMASSSDPGCTYSLPSPVPSTRSSTGPADQQQQAIVKPSTLGYKGSPPPSDLWSLPLKSSLDLDVFSHGSVMSSAPTSPSMRMMTFAVDPEVIKQALLMQVGSNSGSDSSVGPSPLSASSSSPTMPAPSSEGGSECMDLQALFSNGGSNSAQVGGSAAADVDMNDSPPSPPATPMVVNPKQAHEDQQQQVQFQAPRYPNQAPMPMPAVSRPPLSVSSSTYSSTDLTSPVLPSPMTAAFLLAQQTPLPPTPTTPSGAFDGNAAASSGASLGASSSNLVSYPETLPAPTKLCPAPVRRPRMRKRSTLSGDDGMGGSSPVPHHHPYAQHGMVAISNAAVSTGLHTGPSSPVTPTISEHPASPTVASSPHLSALLASGTDETGNPTTSKLYTCIKCDKSFKRKADCVRHARVHTGEKPYRCPCGESFARQDALRRHQSKAPLETTCRMALLNGGVLPAAFSGDDGVHLSPGLTVVGGRPVTSLDRSPAALACVVALAPAPARE</sequence>
<dbReference type="GO" id="GO:0000981">
    <property type="term" value="F:DNA-binding transcription factor activity, RNA polymerase II-specific"/>
    <property type="evidence" value="ECO:0007669"/>
    <property type="project" value="TreeGrafter"/>
</dbReference>
<feature type="region of interest" description="Disordered" evidence="6">
    <location>
        <begin position="153"/>
        <end position="188"/>
    </location>
</feature>
<dbReference type="PANTHER" id="PTHR14196:SF12">
    <property type="entry name" value="ZINC FINGER PROTEIN 208-LIKE"/>
    <property type="match status" value="1"/>
</dbReference>